<dbReference type="PANTHER" id="PTHR21405">
    <property type="entry name" value="CDNA SEQUENCE BC021608"/>
    <property type="match status" value="1"/>
</dbReference>
<dbReference type="SUPFAM" id="SSF48452">
    <property type="entry name" value="TPR-like"/>
    <property type="match status" value="1"/>
</dbReference>
<dbReference type="GeneID" id="106475245"/>
<name>A0ABM1BZ32_LIMPO</name>
<dbReference type="PANTHER" id="PTHR21405:SF0">
    <property type="entry name" value="TETRATRICOPEPTIDE REPEAT PROTEIN 36"/>
    <property type="match status" value="1"/>
</dbReference>
<dbReference type="InterPro" id="IPR011990">
    <property type="entry name" value="TPR-like_helical_dom_sf"/>
</dbReference>
<accession>A0ABM1BZ32</accession>
<comment type="similarity">
    <text evidence="1">Belongs to the TTC36 family.</text>
</comment>
<protein>
    <submittedName>
        <fullName evidence="3">Tetratricopeptide repeat protein 36-like</fullName>
    </submittedName>
</protein>
<reference evidence="3" key="1">
    <citation type="submission" date="2025-08" db="UniProtKB">
        <authorList>
            <consortium name="RefSeq"/>
        </authorList>
    </citation>
    <scope>IDENTIFICATION</scope>
    <source>
        <tissue evidence="3">Muscle</tissue>
    </source>
</reference>
<dbReference type="RefSeq" id="XP_013791401.1">
    <property type="nucleotide sequence ID" value="XM_013935947.1"/>
</dbReference>
<gene>
    <name evidence="3" type="primary">LOC106475245</name>
</gene>
<proteinExistence type="inferred from homology"/>
<sequence length="126" mass="14158">MDDIHHQLHSIFDTSADSMKVCYDKRSTAVTFVPGDMVWLYIPRRAISDLNNAINLSEGKGKAACQAYCQRALIHCLHKDDERALEDFKIAAALGSEFAKAQVVRMNPYAALCNQMLSKVIDNLQR</sequence>
<dbReference type="Gene3D" id="1.25.40.10">
    <property type="entry name" value="Tetratricopeptide repeat domain"/>
    <property type="match status" value="1"/>
</dbReference>
<dbReference type="Proteomes" id="UP000694941">
    <property type="component" value="Unplaced"/>
</dbReference>
<organism evidence="2 3">
    <name type="scientific">Limulus polyphemus</name>
    <name type="common">Atlantic horseshoe crab</name>
    <dbReference type="NCBI Taxonomy" id="6850"/>
    <lineage>
        <taxon>Eukaryota</taxon>
        <taxon>Metazoa</taxon>
        <taxon>Ecdysozoa</taxon>
        <taxon>Arthropoda</taxon>
        <taxon>Chelicerata</taxon>
        <taxon>Merostomata</taxon>
        <taxon>Xiphosura</taxon>
        <taxon>Limulidae</taxon>
        <taxon>Limulus</taxon>
    </lineage>
</organism>
<dbReference type="InterPro" id="IPR038906">
    <property type="entry name" value="TTC36"/>
</dbReference>
<evidence type="ECO:0000313" key="2">
    <source>
        <dbReference type="Proteomes" id="UP000694941"/>
    </source>
</evidence>
<evidence type="ECO:0000313" key="3">
    <source>
        <dbReference type="RefSeq" id="XP_013791401.1"/>
    </source>
</evidence>
<keyword evidence="2" id="KW-1185">Reference proteome</keyword>
<feature type="non-terminal residue" evidence="3">
    <location>
        <position position="126"/>
    </location>
</feature>
<evidence type="ECO:0000256" key="1">
    <source>
        <dbReference type="ARBA" id="ARBA00006995"/>
    </source>
</evidence>